<dbReference type="EMBL" id="JASTZU010000018">
    <property type="protein sequence ID" value="MDL4839573.1"/>
    <property type="molecule type" value="Genomic_DNA"/>
</dbReference>
<dbReference type="InterPro" id="IPR000014">
    <property type="entry name" value="PAS"/>
</dbReference>
<evidence type="ECO:0000259" key="10">
    <source>
        <dbReference type="PROSITE" id="PS50112"/>
    </source>
</evidence>
<protein>
    <recommendedName>
        <fullName evidence="2">histidine kinase</fullName>
        <ecNumber evidence="2">2.7.13.3</ecNumber>
    </recommendedName>
</protein>
<keyword evidence="4" id="KW-0808">Transferase</keyword>
<dbReference type="PRINTS" id="PR00344">
    <property type="entry name" value="BCTRLSENSOR"/>
</dbReference>
<dbReference type="SUPFAM" id="SSF55874">
    <property type="entry name" value="ATPase domain of HSP90 chaperone/DNA topoisomerase II/histidine kinase"/>
    <property type="match status" value="1"/>
</dbReference>
<evidence type="ECO:0000256" key="1">
    <source>
        <dbReference type="ARBA" id="ARBA00000085"/>
    </source>
</evidence>
<dbReference type="PANTHER" id="PTHR43065:SF34">
    <property type="entry name" value="SPORULATION KINASE A"/>
    <property type="match status" value="1"/>
</dbReference>
<reference evidence="11 12" key="1">
    <citation type="submission" date="2023-06" db="EMBL/GenBank/DDBJ databases">
        <title>Aquibacillus rhizosphaerae LR5S19.</title>
        <authorList>
            <person name="Sun J.-Q."/>
        </authorList>
    </citation>
    <scope>NUCLEOTIDE SEQUENCE [LARGE SCALE GENOMIC DNA]</scope>
    <source>
        <strain evidence="11 12">LR5S19</strain>
    </source>
</reference>
<evidence type="ECO:0000256" key="2">
    <source>
        <dbReference type="ARBA" id="ARBA00012438"/>
    </source>
</evidence>
<dbReference type="Pfam" id="PF02518">
    <property type="entry name" value="HATPase_c"/>
    <property type="match status" value="1"/>
</dbReference>
<dbReference type="SMART" id="SM00086">
    <property type="entry name" value="PAC"/>
    <property type="match status" value="2"/>
</dbReference>
<dbReference type="PROSITE" id="PS50109">
    <property type="entry name" value="HIS_KIN"/>
    <property type="match status" value="1"/>
</dbReference>
<dbReference type="SUPFAM" id="SSF47384">
    <property type="entry name" value="Homodimeric domain of signal transducing histidine kinase"/>
    <property type="match status" value="1"/>
</dbReference>
<dbReference type="InterPro" id="IPR035965">
    <property type="entry name" value="PAS-like_dom_sf"/>
</dbReference>
<dbReference type="CDD" id="cd00075">
    <property type="entry name" value="HATPase"/>
    <property type="match status" value="1"/>
</dbReference>
<evidence type="ECO:0000313" key="12">
    <source>
        <dbReference type="Proteomes" id="UP001235343"/>
    </source>
</evidence>
<dbReference type="InterPro" id="IPR004358">
    <property type="entry name" value="Sig_transdc_His_kin-like_C"/>
</dbReference>
<keyword evidence="6" id="KW-0418">Kinase</keyword>
<dbReference type="InterPro" id="IPR003594">
    <property type="entry name" value="HATPase_dom"/>
</dbReference>
<evidence type="ECO:0000313" key="11">
    <source>
        <dbReference type="EMBL" id="MDL4839573.1"/>
    </source>
</evidence>
<evidence type="ECO:0000256" key="3">
    <source>
        <dbReference type="ARBA" id="ARBA00022553"/>
    </source>
</evidence>
<organism evidence="11 12">
    <name type="scientific">Aquibacillus rhizosphaerae</name>
    <dbReference type="NCBI Taxonomy" id="3051431"/>
    <lineage>
        <taxon>Bacteria</taxon>
        <taxon>Bacillati</taxon>
        <taxon>Bacillota</taxon>
        <taxon>Bacilli</taxon>
        <taxon>Bacillales</taxon>
        <taxon>Bacillaceae</taxon>
        <taxon>Aquibacillus</taxon>
    </lineage>
</organism>
<dbReference type="PANTHER" id="PTHR43065">
    <property type="entry name" value="SENSOR HISTIDINE KINASE"/>
    <property type="match status" value="1"/>
</dbReference>
<gene>
    <name evidence="11" type="ORF">QQS35_03755</name>
</gene>
<dbReference type="EC" id="2.7.13.3" evidence="2"/>
<feature type="domain" description="PAS" evidence="10">
    <location>
        <begin position="128"/>
        <end position="198"/>
    </location>
</feature>
<dbReference type="RefSeq" id="WP_285930487.1">
    <property type="nucleotide sequence ID" value="NZ_JASTZU010000018.1"/>
</dbReference>
<keyword evidence="7" id="KW-0067">ATP-binding</keyword>
<evidence type="ECO:0000256" key="7">
    <source>
        <dbReference type="ARBA" id="ARBA00022840"/>
    </source>
</evidence>
<dbReference type="Proteomes" id="UP001235343">
    <property type="component" value="Unassembled WGS sequence"/>
</dbReference>
<keyword evidence="8" id="KW-0902">Two-component regulatory system</keyword>
<dbReference type="PROSITE" id="PS50112">
    <property type="entry name" value="PAS"/>
    <property type="match status" value="1"/>
</dbReference>
<dbReference type="InterPro" id="IPR003661">
    <property type="entry name" value="HisK_dim/P_dom"/>
</dbReference>
<proteinExistence type="predicted"/>
<dbReference type="Gene3D" id="3.30.450.20">
    <property type="entry name" value="PAS domain"/>
    <property type="match status" value="2"/>
</dbReference>
<dbReference type="InterPro" id="IPR001610">
    <property type="entry name" value="PAC"/>
</dbReference>
<keyword evidence="5" id="KW-0547">Nucleotide-binding</keyword>
<dbReference type="Gene3D" id="1.10.287.130">
    <property type="match status" value="1"/>
</dbReference>
<dbReference type="InterPro" id="IPR036890">
    <property type="entry name" value="HATPase_C_sf"/>
</dbReference>
<feature type="domain" description="Histidine kinase" evidence="9">
    <location>
        <begin position="260"/>
        <end position="463"/>
    </location>
</feature>
<comment type="catalytic activity">
    <reaction evidence="1">
        <text>ATP + protein L-histidine = ADP + protein N-phospho-L-histidine.</text>
        <dbReference type="EC" id="2.7.13.3"/>
    </reaction>
</comment>
<dbReference type="SUPFAM" id="SSF55785">
    <property type="entry name" value="PYP-like sensor domain (PAS domain)"/>
    <property type="match status" value="2"/>
</dbReference>
<dbReference type="SMART" id="SM00387">
    <property type="entry name" value="HATPase_c"/>
    <property type="match status" value="1"/>
</dbReference>
<dbReference type="NCBIfam" id="TIGR00229">
    <property type="entry name" value="sensory_box"/>
    <property type="match status" value="2"/>
</dbReference>
<dbReference type="Gene3D" id="3.30.565.10">
    <property type="entry name" value="Histidine kinase-like ATPase, C-terminal domain"/>
    <property type="match status" value="1"/>
</dbReference>
<dbReference type="SMART" id="SM00091">
    <property type="entry name" value="PAS"/>
    <property type="match status" value="2"/>
</dbReference>
<dbReference type="Pfam" id="PF08447">
    <property type="entry name" value="PAS_3"/>
    <property type="match status" value="2"/>
</dbReference>
<evidence type="ECO:0000256" key="4">
    <source>
        <dbReference type="ARBA" id="ARBA00022679"/>
    </source>
</evidence>
<evidence type="ECO:0000259" key="9">
    <source>
        <dbReference type="PROSITE" id="PS50109"/>
    </source>
</evidence>
<sequence length="463" mass="52666">MATSIGSLDFSQIIENSLTGIILLNQEELVYANQRIYQLLGYSREDTLHWKDILHPEYKKISNERLTFILKEKKTTEAMEQRLIRKDGSIIHVEVFALPYIKGNEVLAQVHINDITKRKVFERESLLSEKQYQLISQNTSDVIVEISLNGIILYVSPSATEVIGVQPSTLIGCDSFEFVHPDDISFIKNNRQNLLNTEKPYIIRFRLRNKIWVESKAKIVKSANVVKIVLDMRDCTEQMKSEQMLRQSEKLALIGELSAGVVHEIKNPLTSIKGFLQLMQAGTIKTTDYISILNTEIERIEQIANDLLGFAKPVEELKAQNIGKIIDSVVFLLNAQSRNHKIDLIWNGTKKTHLILGDESQMKQVFVNLIKNAIEASEDNEHVEILLFEKEEKVFIQIKDNGCGIPADKLDQVGDSFFTTKEKGTGLGLMVTRKIIHNHKGEMSINSQENVGTTFTVILPKYK</sequence>
<evidence type="ECO:0000256" key="5">
    <source>
        <dbReference type="ARBA" id="ARBA00022741"/>
    </source>
</evidence>
<dbReference type="InterPro" id="IPR036097">
    <property type="entry name" value="HisK_dim/P_sf"/>
</dbReference>
<evidence type="ECO:0000256" key="6">
    <source>
        <dbReference type="ARBA" id="ARBA00022777"/>
    </source>
</evidence>
<evidence type="ECO:0000256" key="8">
    <source>
        <dbReference type="ARBA" id="ARBA00023012"/>
    </source>
</evidence>
<keyword evidence="3" id="KW-0597">Phosphoprotein</keyword>
<dbReference type="CDD" id="cd00130">
    <property type="entry name" value="PAS"/>
    <property type="match status" value="2"/>
</dbReference>
<comment type="caution">
    <text evidence="11">The sequence shown here is derived from an EMBL/GenBank/DDBJ whole genome shotgun (WGS) entry which is preliminary data.</text>
</comment>
<dbReference type="InterPro" id="IPR005467">
    <property type="entry name" value="His_kinase_dom"/>
</dbReference>
<keyword evidence="12" id="KW-1185">Reference proteome</keyword>
<name>A0ABT7L164_9BACI</name>
<accession>A0ABT7L164</accession>
<dbReference type="InterPro" id="IPR013655">
    <property type="entry name" value="PAS_fold_3"/>
</dbReference>
<dbReference type="CDD" id="cd00082">
    <property type="entry name" value="HisKA"/>
    <property type="match status" value="1"/>
</dbReference>
<dbReference type="Pfam" id="PF00512">
    <property type="entry name" value="HisKA"/>
    <property type="match status" value="1"/>
</dbReference>
<dbReference type="SMART" id="SM00388">
    <property type="entry name" value="HisKA"/>
    <property type="match status" value="1"/>
</dbReference>